<evidence type="ECO:0000256" key="2">
    <source>
        <dbReference type="ARBA" id="ARBA00022475"/>
    </source>
</evidence>
<dbReference type="Pfam" id="PF12704">
    <property type="entry name" value="MacB_PCD"/>
    <property type="match status" value="1"/>
</dbReference>
<dbReference type="PANTHER" id="PTHR30572">
    <property type="entry name" value="MEMBRANE COMPONENT OF TRANSPORTER-RELATED"/>
    <property type="match status" value="1"/>
</dbReference>
<feature type="transmembrane region" description="Helical" evidence="7">
    <location>
        <begin position="371"/>
        <end position="390"/>
    </location>
</feature>
<dbReference type="InterPro" id="IPR025857">
    <property type="entry name" value="MacB_PCD"/>
</dbReference>
<reference evidence="10 11" key="1">
    <citation type="submission" date="2021-03" db="EMBL/GenBank/DDBJ databases">
        <title>Genomic Encyclopedia of Type Strains, Phase IV (KMG-IV): sequencing the most valuable type-strain genomes for metagenomic binning, comparative biology and taxonomic classification.</title>
        <authorList>
            <person name="Goeker M."/>
        </authorList>
    </citation>
    <scope>NUCLEOTIDE SEQUENCE [LARGE SCALE GENOMIC DNA]</scope>
    <source>
        <strain evidence="10 11">DSM 24004</strain>
    </source>
</reference>
<evidence type="ECO:0000256" key="3">
    <source>
        <dbReference type="ARBA" id="ARBA00022692"/>
    </source>
</evidence>
<gene>
    <name evidence="10" type="ORF">J2Z76_003114</name>
</gene>
<dbReference type="Proteomes" id="UP001519342">
    <property type="component" value="Unassembled WGS sequence"/>
</dbReference>
<accession>A0ABS4GHP7</accession>
<dbReference type="PANTHER" id="PTHR30572:SF4">
    <property type="entry name" value="ABC TRANSPORTER PERMEASE YTRF"/>
    <property type="match status" value="1"/>
</dbReference>
<dbReference type="Pfam" id="PF02687">
    <property type="entry name" value="FtsX"/>
    <property type="match status" value="1"/>
</dbReference>
<dbReference type="EMBL" id="JAGGKS010000011">
    <property type="protein sequence ID" value="MBP1927217.1"/>
    <property type="molecule type" value="Genomic_DNA"/>
</dbReference>
<evidence type="ECO:0000256" key="7">
    <source>
        <dbReference type="SAM" id="Phobius"/>
    </source>
</evidence>
<comment type="subcellular location">
    <subcellularLocation>
        <location evidence="1">Cell membrane</location>
        <topology evidence="1">Multi-pass membrane protein</topology>
    </subcellularLocation>
</comment>
<feature type="transmembrane region" description="Helical" evidence="7">
    <location>
        <begin position="25"/>
        <end position="45"/>
    </location>
</feature>
<evidence type="ECO:0000259" key="9">
    <source>
        <dbReference type="Pfam" id="PF12704"/>
    </source>
</evidence>
<evidence type="ECO:0000313" key="10">
    <source>
        <dbReference type="EMBL" id="MBP1927217.1"/>
    </source>
</evidence>
<keyword evidence="2" id="KW-1003">Cell membrane</keyword>
<keyword evidence="4 7" id="KW-1133">Transmembrane helix</keyword>
<feature type="transmembrane region" description="Helical" evidence="7">
    <location>
        <begin position="326"/>
        <end position="359"/>
    </location>
</feature>
<dbReference type="RefSeq" id="WP_342455058.1">
    <property type="nucleotide sequence ID" value="NZ_JAGGKS010000011.1"/>
</dbReference>
<name>A0ABS4GHP7_9FIRM</name>
<evidence type="ECO:0000313" key="11">
    <source>
        <dbReference type="Proteomes" id="UP001519342"/>
    </source>
</evidence>
<evidence type="ECO:0000256" key="6">
    <source>
        <dbReference type="ARBA" id="ARBA00038076"/>
    </source>
</evidence>
<comment type="caution">
    <text evidence="10">The sequence shown here is derived from an EMBL/GenBank/DDBJ whole genome shotgun (WGS) entry which is preliminary data.</text>
</comment>
<keyword evidence="5 7" id="KW-0472">Membrane</keyword>
<comment type="similarity">
    <text evidence="6">Belongs to the ABC-4 integral membrane protein family.</text>
</comment>
<keyword evidence="3 7" id="KW-0812">Transmembrane</keyword>
<organism evidence="10 11">
    <name type="scientific">Sedimentibacter acidaminivorans</name>
    <dbReference type="NCBI Taxonomy" id="913099"/>
    <lineage>
        <taxon>Bacteria</taxon>
        <taxon>Bacillati</taxon>
        <taxon>Bacillota</taxon>
        <taxon>Tissierellia</taxon>
        <taxon>Sedimentibacter</taxon>
    </lineage>
</organism>
<sequence>MFKIIWLENIKIAFQSILSNKMRSLLTMLGIIIGISSVIAIVSIGDSMKGAMNDIYKGIGKNRAYLYMYRMDEVRSTDFFYDEDLELLEERFGDKLSYLCPSESVQSDVTVNKKTIKLSMDCINAGFDKVQDIKMLYGRMINQNDIDRKSKSVVLEQNAAVSLFGIENVIGKTIRVKINNNLEDLLIIGVYKKEQSPILALLQGPSRYEESYIPYTMPYPSSYGSSGLDIFVNEKYSVDSVGDEFLSYVANLKHREKENYMFYTAQEDQASVDGVLGGMSLAVAAIAAISLLVGGIGIMNIMLVSVTERTREIGIKKALGARTNDVLFQFIIESAALSALGGIVGTALGIGLVMIGGAIISIPIVVNPSSIIIAVIFSMIIGVFFGYYPAKKAAKADPIESLRYE</sequence>
<feature type="domain" description="ABC3 transporter permease C-terminal" evidence="8">
    <location>
        <begin position="285"/>
        <end position="398"/>
    </location>
</feature>
<evidence type="ECO:0000256" key="1">
    <source>
        <dbReference type="ARBA" id="ARBA00004651"/>
    </source>
</evidence>
<evidence type="ECO:0000259" key="8">
    <source>
        <dbReference type="Pfam" id="PF02687"/>
    </source>
</evidence>
<proteinExistence type="inferred from homology"/>
<evidence type="ECO:0000256" key="4">
    <source>
        <dbReference type="ARBA" id="ARBA00022989"/>
    </source>
</evidence>
<protein>
    <submittedName>
        <fullName evidence="10">ABC transport system permease protein</fullName>
    </submittedName>
</protein>
<feature type="domain" description="MacB-like periplasmic core" evidence="9">
    <location>
        <begin position="24"/>
        <end position="218"/>
    </location>
</feature>
<feature type="transmembrane region" description="Helical" evidence="7">
    <location>
        <begin position="281"/>
        <end position="306"/>
    </location>
</feature>
<dbReference type="InterPro" id="IPR050250">
    <property type="entry name" value="Macrolide_Exporter_MacB"/>
</dbReference>
<keyword evidence="11" id="KW-1185">Reference proteome</keyword>
<dbReference type="InterPro" id="IPR003838">
    <property type="entry name" value="ABC3_permease_C"/>
</dbReference>
<evidence type="ECO:0000256" key="5">
    <source>
        <dbReference type="ARBA" id="ARBA00023136"/>
    </source>
</evidence>